<sequence>MLKIVKTNGKNQDFRMLVNLLDSDLIERYGDLQQQYDQHNKLDHIHDVIVIYKNDVPVACGAFKEYDRETIELKRIFVGKENRRQGLSKLIIRELEKAGDEKGYSYAVLETGTKQHEAIHLYINAGYSEIPNYGPYIGMENSICMKKMI</sequence>
<proteinExistence type="predicted"/>
<organism evidence="1 2">
    <name type="scientific">Metabacillus hrfriensis</name>
    <dbReference type="NCBI Taxonomy" id="3048891"/>
    <lineage>
        <taxon>Bacteria</taxon>
        <taxon>Bacillati</taxon>
        <taxon>Bacillota</taxon>
        <taxon>Bacilli</taxon>
        <taxon>Bacillales</taxon>
        <taxon>Bacillaceae</taxon>
        <taxon>Metabacillus</taxon>
    </lineage>
</organism>
<name>A0ACD4RFE6_9BACI</name>
<reference evidence="2" key="1">
    <citation type="journal article" date="2025" name="Aquaculture">
        <title>Assessment of the bioflocculant production and safety properties of Metabacillus hrfriensis sp. nov. based on phenotypic and whole-genome sequencing analysis.</title>
        <authorList>
            <person name="Zhang R."/>
            <person name="Zhao Z."/>
            <person name="Luo L."/>
            <person name="Wang S."/>
            <person name="Guo K."/>
            <person name="Xu W."/>
        </authorList>
    </citation>
    <scope>NUCLEOTIDE SEQUENCE [LARGE SCALE GENOMIC DNA]</scope>
    <source>
        <strain evidence="2">CT-WN-B3</strain>
    </source>
</reference>
<dbReference type="Proteomes" id="UP001226091">
    <property type="component" value="Chromosome"/>
</dbReference>
<protein>
    <submittedName>
        <fullName evidence="1">GNAT family N-acetyltransferase</fullName>
    </submittedName>
</protein>
<accession>A0ACD4RFE6</accession>
<keyword evidence="2" id="KW-1185">Reference proteome</keyword>
<dbReference type="EMBL" id="CP126116">
    <property type="protein sequence ID" value="WHZ59233.1"/>
    <property type="molecule type" value="Genomic_DNA"/>
</dbReference>
<gene>
    <name evidence="1" type="ORF">QLQ22_07880</name>
</gene>
<evidence type="ECO:0000313" key="2">
    <source>
        <dbReference type="Proteomes" id="UP001226091"/>
    </source>
</evidence>
<evidence type="ECO:0000313" key="1">
    <source>
        <dbReference type="EMBL" id="WHZ59233.1"/>
    </source>
</evidence>